<feature type="transmembrane region" description="Helical" evidence="5">
    <location>
        <begin position="6"/>
        <end position="26"/>
    </location>
</feature>
<evidence type="ECO:0000256" key="3">
    <source>
        <dbReference type="ARBA" id="ARBA00022989"/>
    </source>
</evidence>
<keyword evidence="7" id="KW-1185">Reference proteome</keyword>
<feature type="transmembrane region" description="Helical" evidence="5">
    <location>
        <begin position="130"/>
        <end position="149"/>
    </location>
</feature>
<evidence type="ECO:0000313" key="7">
    <source>
        <dbReference type="Proteomes" id="UP001244207"/>
    </source>
</evidence>
<feature type="transmembrane region" description="Helical" evidence="5">
    <location>
        <begin position="188"/>
        <end position="211"/>
    </location>
</feature>
<dbReference type="Pfam" id="PF04193">
    <property type="entry name" value="PQ-loop"/>
    <property type="match status" value="1"/>
</dbReference>
<dbReference type="GeneID" id="85390369"/>
<feature type="transmembrane region" description="Helical" evidence="5">
    <location>
        <begin position="64"/>
        <end position="84"/>
    </location>
</feature>
<evidence type="ECO:0000256" key="4">
    <source>
        <dbReference type="ARBA" id="ARBA00023136"/>
    </source>
</evidence>
<sequence length="247" mass="27091">MDNPATANVFGTFGAVLWSLQLLPQISKNWRRHDTQSLSSTFFLSWAVAGVPLGVYTIADDFNIALQIQPNILMFLSLWTWFQCKYYGNKWGTRKLVASVIGIAIVLAGAEFGLVYALKLANERGHKWPSILMAILAAILLAGGVFRHYIQMLKTRSDAGLSLKFATLDLSGDVASLLSVIFQKTLKIYGIVIYGSELAIWVGLIGLAIHYRRVRNGVSSKGPDADAVVLGRGETQATGRDEEIQTV</sequence>
<proteinExistence type="predicted"/>
<feature type="transmembrane region" description="Helical" evidence="5">
    <location>
        <begin position="96"/>
        <end position="118"/>
    </location>
</feature>
<feature type="transmembrane region" description="Helical" evidence="5">
    <location>
        <begin position="38"/>
        <end position="58"/>
    </location>
</feature>
<dbReference type="EMBL" id="JAHMHS010000178">
    <property type="protein sequence ID" value="KAK1709755.1"/>
    <property type="molecule type" value="Genomic_DNA"/>
</dbReference>
<organism evidence="6 7">
    <name type="scientific">Glomerella acutata</name>
    <name type="common">Colletotrichum acutatum</name>
    <dbReference type="NCBI Taxonomy" id="27357"/>
    <lineage>
        <taxon>Eukaryota</taxon>
        <taxon>Fungi</taxon>
        <taxon>Dikarya</taxon>
        <taxon>Ascomycota</taxon>
        <taxon>Pezizomycotina</taxon>
        <taxon>Sordariomycetes</taxon>
        <taxon>Hypocreomycetidae</taxon>
        <taxon>Glomerellales</taxon>
        <taxon>Glomerellaceae</taxon>
        <taxon>Colletotrichum</taxon>
        <taxon>Colletotrichum acutatum species complex</taxon>
    </lineage>
</organism>
<name>A0AAD8U708_GLOAC</name>
<gene>
    <name evidence="6" type="ORF">BDZ83DRAFT_591745</name>
</gene>
<dbReference type="PANTHER" id="PTHR16201:SF37">
    <property type="entry name" value="PQ-LOOP REPEAT-CONTAINING PROTEIN"/>
    <property type="match status" value="1"/>
</dbReference>
<reference evidence="6" key="1">
    <citation type="submission" date="2021-12" db="EMBL/GenBank/DDBJ databases">
        <title>Comparative genomics, transcriptomics and evolutionary studies reveal genomic signatures of adaptation to plant cell wall in hemibiotrophic fungi.</title>
        <authorList>
            <consortium name="DOE Joint Genome Institute"/>
            <person name="Baroncelli R."/>
            <person name="Diaz J.F."/>
            <person name="Benocci T."/>
            <person name="Peng M."/>
            <person name="Battaglia E."/>
            <person name="Haridas S."/>
            <person name="Andreopoulos W."/>
            <person name="Labutti K."/>
            <person name="Pangilinan J."/>
            <person name="Floch G.L."/>
            <person name="Makela M.R."/>
            <person name="Henrissat B."/>
            <person name="Grigoriev I.V."/>
            <person name="Crouch J.A."/>
            <person name="De Vries R.P."/>
            <person name="Sukno S.A."/>
            <person name="Thon M.R."/>
        </authorList>
    </citation>
    <scope>NUCLEOTIDE SEQUENCE</scope>
    <source>
        <strain evidence="6">CBS 112980</strain>
    </source>
</reference>
<keyword evidence="2 5" id="KW-0812">Transmembrane</keyword>
<keyword evidence="3 5" id="KW-1133">Transmembrane helix</keyword>
<dbReference type="SMART" id="SM00679">
    <property type="entry name" value="CTNS"/>
    <property type="match status" value="1"/>
</dbReference>
<dbReference type="Gene3D" id="1.20.1280.290">
    <property type="match status" value="1"/>
</dbReference>
<dbReference type="InterPro" id="IPR051415">
    <property type="entry name" value="LAAT-1"/>
</dbReference>
<evidence type="ECO:0000256" key="5">
    <source>
        <dbReference type="SAM" id="Phobius"/>
    </source>
</evidence>
<keyword evidence="4 5" id="KW-0472">Membrane</keyword>
<evidence type="ECO:0000256" key="2">
    <source>
        <dbReference type="ARBA" id="ARBA00022692"/>
    </source>
</evidence>
<dbReference type="RefSeq" id="XP_060358666.1">
    <property type="nucleotide sequence ID" value="XM_060506470.1"/>
</dbReference>
<dbReference type="Proteomes" id="UP001244207">
    <property type="component" value="Unassembled WGS sequence"/>
</dbReference>
<evidence type="ECO:0000313" key="6">
    <source>
        <dbReference type="EMBL" id="KAK1709755.1"/>
    </source>
</evidence>
<protein>
    <submittedName>
        <fullName evidence="6">PQ loop repeat protein-like protein</fullName>
    </submittedName>
</protein>
<dbReference type="AlphaFoldDB" id="A0AAD8U708"/>
<dbReference type="PANTHER" id="PTHR16201">
    <property type="entry name" value="SEVEN TRANSMEMBRANE PROTEIN 1-RELATED"/>
    <property type="match status" value="1"/>
</dbReference>
<dbReference type="GO" id="GO:0016020">
    <property type="term" value="C:membrane"/>
    <property type="evidence" value="ECO:0007669"/>
    <property type="project" value="UniProtKB-SubCell"/>
</dbReference>
<evidence type="ECO:0000256" key="1">
    <source>
        <dbReference type="ARBA" id="ARBA00004141"/>
    </source>
</evidence>
<accession>A0AAD8U708</accession>
<comment type="caution">
    <text evidence="6">The sequence shown here is derived from an EMBL/GenBank/DDBJ whole genome shotgun (WGS) entry which is preliminary data.</text>
</comment>
<dbReference type="InterPro" id="IPR006603">
    <property type="entry name" value="PQ-loop_rpt"/>
</dbReference>
<comment type="subcellular location">
    <subcellularLocation>
        <location evidence="1">Membrane</location>
        <topology evidence="1">Multi-pass membrane protein</topology>
    </subcellularLocation>
</comment>